<feature type="domain" description="Fibronectin type-III" evidence="3">
    <location>
        <begin position="329"/>
        <end position="428"/>
    </location>
</feature>
<evidence type="ECO:0000256" key="1">
    <source>
        <dbReference type="ARBA" id="ARBA00023295"/>
    </source>
</evidence>
<accession>A0A4P6DYV6</accession>
<sequence length="791" mass="85783">MADGYGNQVGYWRCHVSAWVTSYTDTTDRIHVEARWQSVAAGWDYSGWVAATVWINGQQVNHTGNSGNKYINNSEVTVLTGDLTVAKTDGARNITCSASIAWNGFHPGTSNASCSVPVGGINYNAPNPPKNVKWTRVDDTKINNTWQANYDNGALKPWKQIILAKREGRDGGNWGTWSDQGGGKGTVLNWDATNYSWTGLRSNARYQFSAYARNQAGDSSHVDSQVIYTTPAAPKSVTAVKTGDRTVQVTADATNTYTWSIDFERQVNGGDWETISTGLVGTKITFTDTNAPGGTLRYRARCWRFIYGDGGDGLFGAYTTSNEVTTITPPLAPTVSCEQGAVAPTNTALVFRWTPNHPDGTAQTSAQVEITRQDGSTGTETVSGATTSYTRAASLQTVGTVKFRVRTKGLDPDWGAWSSYVEVRIADPPSVVINGPANPVTAMPFTIAWSVADVTGVSMQTVEILRGGSVIWSRQPGTGVRELEITSADLLPSNGDQLQIRVSVRGGSTLTAVASVLVDVEYTPPASPTVNVQYDANLNGIIQLTFNRTEPGTITQEFWTTALGEPDNSPSALANFYTVSLGEPDNSPSVLVPLALGEWRPETTYATVYRVNPDGSQTLIADNLGDGQQCIDPLPPLNVGFAYQVTAHAESGATQNVTVQTVCESGFAALNYGSDAGSSLLLGYDLSVDHRVSHSTTEFWFASGDSSLPVSYSTSQLNREINVDSVFEWDGDLYLRLLNFADEWSYAWYREPSGRTCRVKLDMDVSVDTTERKEIHCALSMIELEWEDPIR</sequence>
<keyword evidence="1" id="KW-0326">Glycosidase</keyword>
<evidence type="ECO:0000259" key="3">
    <source>
        <dbReference type="PROSITE" id="PS50853"/>
    </source>
</evidence>
<dbReference type="Pfam" id="PF00041">
    <property type="entry name" value="fn3"/>
    <property type="match status" value="1"/>
</dbReference>
<dbReference type="CDD" id="cd00063">
    <property type="entry name" value="FN3"/>
    <property type="match status" value="1"/>
</dbReference>
<dbReference type="SMART" id="SM00060">
    <property type="entry name" value="FN3"/>
    <property type="match status" value="3"/>
</dbReference>
<proteinExistence type="predicted"/>
<organism evidence="4 5">
    <name type="scientific">Bifidobacterium pullorum subsp. gallinarum</name>
    <dbReference type="NCBI Taxonomy" id="78344"/>
    <lineage>
        <taxon>Bacteria</taxon>
        <taxon>Bacillati</taxon>
        <taxon>Actinomycetota</taxon>
        <taxon>Actinomycetes</taxon>
        <taxon>Bifidobacteriales</taxon>
        <taxon>Bifidobacteriaceae</taxon>
        <taxon>Bifidobacterium</taxon>
    </lineage>
</organism>
<dbReference type="GO" id="GO:0000272">
    <property type="term" value="P:polysaccharide catabolic process"/>
    <property type="evidence" value="ECO:0007669"/>
    <property type="project" value="UniProtKB-KW"/>
</dbReference>
<dbReference type="InterPro" id="IPR013783">
    <property type="entry name" value="Ig-like_fold"/>
</dbReference>
<dbReference type="Proteomes" id="UP000293589">
    <property type="component" value="Chromosome"/>
</dbReference>
<dbReference type="GO" id="GO:0016798">
    <property type="term" value="F:hydrolase activity, acting on glycosyl bonds"/>
    <property type="evidence" value="ECO:0007669"/>
    <property type="project" value="UniProtKB-KW"/>
</dbReference>
<name>A0A4P6DYV6_9BIFI</name>
<dbReference type="PROSITE" id="PS50853">
    <property type="entry name" value="FN3"/>
    <property type="match status" value="2"/>
</dbReference>
<dbReference type="AlphaFoldDB" id="A0A4P6DYV6"/>
<keyword evidence="1" id="KW-0378">Hydrolase</keyword>
<dbReference type="KEGG" id="bgx:ESN35_06490"/>
<feature type="domain" description="Fibronectin type-III" evidence="3">
    <location>
        <begin position="128"/>
        <end position="232"/>
    </location>
</feature>
<gene>
    <name evidence="4" type="ORF">ESN35_06490</name>
</gene>
<dbReference type="RefSeq" id="WP_129237559.1">
    <property type="nucleotide sequence ID" value="NZ_CP035464.1"/>
</dbReference>
<keyword evidence="2" id="KW-0624">Polysaccharide degradation</keyword>
<dbReference type="Gene3D" id="2.60.40.10">
    <property type="entry name" value="Immunoglobulins"/>
    <property type="match status" value="2"/>
</dbReference>
<evidence type="ECO:0000256" key="2">
    <source>
        <dbReference type="ARBA" id="ARBA00023326"/>
    </source>
</evidence>
<evidence type="ECO:0000313" key="5">
    <source>
        <dbReference type="Proteomes" id="UP000293589"/>
    </source>
</evidence>
<reference evidence="4 5" key="1">
    <citation type="submission" date="2019-01" db="EMBL/GenBank/DDBJ databases">
        <title>Complete genome sequence of Bifidobacterium gallinarum CACC 514.</title>
        <authorList>
            <person name="Jung M."/>
        </authorList>
    </citation>
    <scope>NUCLEOTIDE SEQUENCE [LARGE SCALE GENOMIC DNA]</scope>
    <source>
        <strain evidence="4 5">CACC 514</strain>
    </source>
</reference>
<protein>
    <recommendedName>
        <fullName evidence="3">Fibronectin type-III domain-containing protein</fullName>
    </recommendedName>
</protein>
<dbReference type="InterPro" id="IPR003961">
    <property type="entry name" value="FN3_dom"/>
</dbReference>
<dbReference type="SUPFAM" id="SSF49265">
    <property type="entry name" value="Fibronectin type III"/>
    <property type="match status" value="1"/>
</dbReference>
<dbReference type="InterPro" id="IPR036116">
    <property type="entry name" value="FN3_sf"/>
</dbReference>
<evidence type="ECO:0000313" key="4">
    <source>
        <dbReference type="EMBL" id="QAY33088.1"/>
    </source>
</evidence>
<dbReference type="EMBL" id="CP035464">
    <property type="protein sequence ID" value="QAY33088.1"/>
    <property type="molecule type" value="Genomic_DNA"/>
</dbReference>
<keyword evidence="2" id="KW-0119">Carbohydrate metabolism</keyword>